<name>A0A839RTI8_9ACTN</name>
<keyword evidence="2" id="KW-1185">Reference proteome</keyword>
<evidence type="ECO:0000313" key="2">
    <source>
        <dbReference type="Proteomes" id="UP000567922"/>
    </source>
</evidence>
<evidence type="ECO:0008006" key="3">
    <source>
        <dbReference type="Google" id="ProtNLM"/>
    </source>
</evidence>
<gene>
    <name evidence="1" type="ORF">FHU29_003600</name>
</gene>
<reference evidence="1 2" key="1">
    <citation type="submission" date="2020-08" db="EMBL/GenBank/DDBJ databases">
        <title>Sequencing the genomes of 1000 actinobacteria strains.</title>
        <authorList>
            <person name="Klenk H.-P."/>
        </authorList>
    </citation>
    <scope>NUCLEOTIDE SEQUENCE [LARGE SCALE GENOMIC DNA]</scope>
    <source>
        <strain evidence="1 2">DSM 45258</strain>
    </source>
</reference>
<protein>
    <recommendedName>
        <fullName evidence="3">Ribosomally synthesized peptide with SipW-like signal peptide</fullName>
    </recommendedName>
</protein>
<evidence type="ECO:0000313" key="1">
    <source>
        <dbReference type="EMBL" id="MBB3039131.1"/>
    </source>
</evidence>
<comment type="caution">
    <text evidence="1">The sequence shown here is derived from an EMBL/GenBank/DDBJ whole genome shotgun (WGS) entry which is preliminary data.</text>
</comment>
<proteinExistence type="predicted"/>
<dbReference type="OrthoDB" id="4978280at2"/>
<sequence>MADRPAQGRSRARKIRALAAAGVVLGTGATIVLAGWSESLFVAAGFGTAPFSVEGNVGNGWQHYPGPDSGAAELAFPIDIESMRPGDAGYAGISLRTGPDSLPAVVTLEGAAGSGSLFQALRYRVVQASTCNAAAFASGTFVIGNPSTSQGLGTSSATAAIALDAGSTGSPGPSRDYCFEISLPNVPANWTTSGISGAQLTVNWKFAAESTS</sequence>
<dbReference type="RefSeq" id="WP_064439369.1">
    <property type="nucleotide sequence ID" value="NZ_BDDI01000004.1"/>
</dbReference>
<organism evidence="1 2">
    <name type="scientific">Hoyosella altamirensis</name>
    <dbReference type="NCBI Taxonomy" id="616997"/>
    <lineage>
        <taxon>Bacteria</taxon>
        <taxon>Bacillati</taxon>
        <taxon>Actinomycetota</taxon>
        <taxon>Actinomycetes</taxon>
        <taxon>Mycobacteriales</taxon>
        <taxon>Hoyosellaceae</taxon>
        <taxon>Hoyosella</taxon>
    </lineage>
</organism>
<dbReference type="EMBL" id="JACHWS010000003">
    <property type="protein sequence ID" value="MBB3039131.1"/>
    <property type="molecule type" value="Genomic_DNA"/>
</dbReference>
<dbReference type="AlphaFoldDB" id="A0A839RTI8"/>
<accession>A0A839RTI8</accession>
<dbReference type="Proteomes" id="UP000567922">
    <property type="component" value="Unassembled WGS sequence"/>
</dbReference>